<dbReference type="CDD" id="cd09274">
    <property type="entry name" value="RNase_HI_RT_Ty3"/>
    <property type="match status" value="1"/>
</dbReference>
<dbReference type="InterPro" id="IPR041373">
    <property type="entry name" value="RT_RNaseH"/>
</dbReference>
<keyword evidence="3" id="KW-0540">Nuclease</keyword>
<dbReference type="CDD" id="cd01647">
    <property type="entry name" value="RT_LTR"/>
    <property type="match status" value="1"/>
</dbReference>
<dbReference type="InterPro" id="IPR043502">
    <property type="entry name" value="DNA/RNA_pol_sf"/>
</dbReference>
<dbReference type="Pfam" id="PF17917">
    <property type="entry name" value="RT_RNaseH"/>
    <property type="match status" value="1"/>
</dbReference>
<keyword evidence="2" id="KW-0548">Nucleotidyltransferase</keyword>
<dbReference type="PROSITE" id="PS50878">
    <property type="entry name" value="RT_POL"/>
    <property type="match status" value="1"/>
</dbReference>
<evidence type="ECO:0000259" key="7">
    <source>
        <dbReference type="PROSITE" id="PS50878"/>
    </source>
</evidence>
<evidence type="ECO:0000313" key="8">
    <source>
        <dbReference type="EMBL" id="JAI33940.1"/>
    </source>
</evidence>
<dbReference type="EMBL" id="GDHF01008806">
    <property type="protein sequence ID" value="JAI43508.1"/>
    <property type="molecule type" value="Transcribed_RNA"/>
</dbReference>
<dbReference type="PANTHER" id="PTHR37984">
    <property type="entry name" value="PROTEIN CBG26694"/>
    <property type="match status" value="1"/>
</dbReference>
<dbReference type="FunFam" id="3.30.70.270:FF:000003">
    <property type="entry name" value="Transposon Ty3-G Gag-Pol polyprotein"/>
    <property type="match status" value="1"/>
</dbReference>
<dbReference type="InterPro" id="IPR043128">
    <property type="entry name" value="Rev_trsase/Diguanyl_cyclase"/>
</dbReference>
<dbReference type="GO" id="GO:0004519">
    <property type="term" value="F:endonuclease activity"/>
    <property type="evidence" value="ECO:0007669"/>
    <property type="project" value="UniProtKB-KW"/>
</dbReference>
<dbReference type="EMBL" id="GDHF01018374">
    <property type="protein sequence ID" value="JAI33940.1"/>
    <property type="molecule type" value="Transcribed_RNA"/>
</dbReference>
<evidence type="ECO:0000256" key="4">
    <source>
        <dbReference type="ARBA" id="ARBA00022759"/>
    </source>
</evidence>
<dbReference type="PANTHER" id="PTHR37984:SF5">
    <property type="entry name" value="PROTEIN NYNRIN-LIKE"/>
    <property type="match status" value="1"/>
</dbReference>
<keyword evidence="4" id="KW-0255">Endonuclease</keyword>
<dbReference type="EMBL" id="GDHF01015888">
    <property type="protein sequence ID" value="JAI36426.1"/>
    <property type="molecule type" value="Transcribed_RNA"/>
</dbReference>
<dbReference type="Gene3D" id="3.10.20.370">
    <property type="match status" value="1"/>
</dbReference>
<dbReference type="GO" id="GO:0003964">
    <property type="term" value="F:RNA-directed DNA polymerase activity"/>
    <property type="evidence" value="ECO:0007669"/>
    <property type="project" value="UniProtKB-KW"/>
</dbReference>
<evidence type="ECO:0000313" key="10">
    <source>
        <dbReference type="EMBL" id="JAI43508.1"/>
    </source>
</evidence>
<evidence type="ECO:0000256" key="2">
    <source>
        <dbReference type="ARBA" id="ARBA00022695"/>
    </source>
</evidence>
<evidence type="ECO:0000256" key="3">
    <source>
        <dbReference type="ARBA" id="ARBA00022722"/>
    </source>
</evidence>
<dbReference type="InterPro" id="IPR000477">
    <property type="entry name" value="RT_dom"/>
</dbReference>
<feature type="domain" description="Reverse transcriptase" evidence="7">
    <location>
        <begin position="1"/>
        <end position="80"/>
    </location>
</feature>
<dbReference type="AlphaFoldDB" id="A0A0K8V5R1"/>
<sequence length="294" mass="34088">MTFGLRNAAQTFQRVINEVLRGVNNTFVYLDDICIASTSTEEHRKDLENVFQRLRDHNLTINIAKSILGVPELEFLGHLITQDGIQPLPNRVKTITDLKLPTTAKDLKRFLAMVNFYRPFLKNPLLHQAPLFNMTPGNKRNDHSPRIWTKENLKHYKAYKEDLAKCMLLAHPTPNAQLSLWIDASDYAAGAALHQVVNNTLQPLGFFQRKFTKAEQRYSTYDRELTAMYLAIRHFRFMLEGRDCHVYTDHKPLTFAFHQRLEKASDRQARQLDFIAQITTGIRHVFGQQNDVSH</sequence>
<organism evidence="8">
    <name type="scientific">Bactrocera latifrons</name>
    <name type="common">Malaysian fruit fly</name>
    <name type="synonym">Chaetodacus latifrons</name>
    <dbReference type="NCBI Taxonomy" id="174628"/>
    <lineage>
        <taxon>Eukaryota</taxon>
        <taxon>Metazoa</taxon>
        <taxon>Ecdysozoa</taxon>
        <taxon>Arthropoda</taxon>
        <taxon>Hexapoda</taxon>
        <taxon>Insecta</taxon>
        <taxon>Pterygota</taxon>
        <taxon>Neoptera</taxon>
        <taxon>Endopterygota</taxon>
        <taxon>Diptera</taxon>
        <taxon>Brachycera</taxon>
        <taxon>Muscomorpha</taxon>
        <taxon>Tephritoidea</taxon>
        <taxon>Tephritidae</taxon>
        <taxon>Bactrocera</taxon>
        <taxon>Bactrocera</taxon>
    </lineage>
</organism>
<dbReference type="Gene3D" id="3.30.70.270">
    <property type="match status" value="2"/>
</dbReference>
<dbReference type="InterPro" id="IPR050951">
    <property type="entry name" value="Retrovirus_Pol_polyprotein"/>
</dbReference>
<proteinExistence type="predicted"/>
<dbReference type="FunFam" id="3.10.20.370:FF:000001">
    <property type="entry name" value="Retrovirus-related Pol polyprotein from transposon 17.6-like protein"/>
    <property type="match status" value="1"/>
</dbReference>
<keyword evidence="1" id="KW-0808">Transferase</keyword>
<name>A0A0K8V5R1_BACLA</name>
<dbReference type="GO" id="GO:0016787">
    <property type="term" value="F:hydrolase activity"/>
    <property type="evidence" value="ECO:0007669"/>
    <property type="project" value="UniProtKB-KW"/>
</dbReference>
<evidence type="ECO:0000256" key="5">
    <source>
        <dbReference type="ARBA" id="ARBA00022801"/>
    </source>
</evidence>
<dbReference type="SUPFAM" id="SSF56672">
    <property type="entry name" value="DNA/RNA polymerases"/>
    <property type="match status" value="1"/>
</dbReference>
<keyword evidence="5" id="KW-0378">Hydrolase</keyword>
<protein>
    <submittedName>
        <fullName evidence="8">Retrovirus-related Pol polyprotein from transposon opus</fullName>
    </submittedName>
</protein>
<keyword evidence="6" id="KW-0695">RNA-directed DNA polymerase</keyword>
<reference evidence="8" key="1">
    <citation type="submission" date="2015-06" db="EMBL/GenBank/DDBJ databases">
        <authorList>
            <person name="Hoefler B.C."/>
            <person name="Straight P.D."/>
        </authorList>
    </citation>
    <scope>NUCLEOTIDE SEQUENCE</scope>
</reference>
<gene>
    <name evidence="8" type="primary">pol_347</name>
    <name evidence="10" type="synonym">pol_110</name>
    <name evidence="9" type="synonym">pol_566</name>
    <name evidence="9" type="ORF">c5_g1_i2</name>
    <name evidence="10" type="ORF">c5_g1_i5</name>
    <name evidence="8" type="ORF">c5_g1_i7</name>
</gene>
<evidence type="ECO:0000256" key="1">
    <source>
        <dbReference type="ARBA" id="ARBA00022679"/>
    </source>
</evidence>
<dbReference type="Pfam" id="PF00078">
    <property type="entry name" value="RVT_1"/>
    <property type="match status" value="1"/>
</dbReference>
<accession>A0A0K8V5R1</accession>
<evidence type="ECO:0000313" key="9">
    <source>
        <dbReference type="EMBL" id="JAI36426.1"/>
    </source>
</evidence>
<evidence type="ECO:0000256" key="6">
    <source>
        <dbReference type="ARBA" id="ARBA00022918"/>
    </source>
</evidence>